<dbReference type="Proteomes" id="UP000626109">
    <property type="component" value="Unassembled WGS sequence"/>
</dbReference>
<proteinExistence type="predicted"/>
<dbReference type="EMBL" id="CAJNNW010032164">
    <property type="protein sequence ID" value="CAE8711460.1"/>
    <property type="molecule type" value="Genomic_DNA"/>
</dbReference>
<feature type="compositionally biased region" description="Acidic residues" evidence="1">
    <location>
        <begin position="36"/>
        <end position="79"/>
    </location>
</feature>
<dbReference type="InterPro" id="IPR012677">
    <property type="entry name" value="Nucleotide-bd_a/b_plait_sf"/>
</dbReference>
<accession>A0A813KRS3</accession>
<name>A0A813KRS3_POLGL</name>
<evidence type="ECO:0000256" key="1">
    <source>
        <dbReference type="SAM" id="MobiDB-lite"/>
    </source>
</evidence>
<organism evidence="2 3">
    <name type="scientific">Polarella glacialis</name>
    <name type="common">Dinoflagellate</name>
    <dbReference type="NCBI Taxonomy" id="89957"/>
    <lineage>
        <taxon>Eukaryota</taxon>
        <taxon>Sar</taxon>
        <taxon>Alveolata</taxon>
        <taxon>Dinophyceae</taxon>
        <taxon>Suessiales</taxon>
        <taxon>Suessiaceae</taxon>
        <taxon>Polarella</taxon>
    </lineage>
</organism>
<dbReference type="Gene3D" id="3.30.70.330">
    <property type="match status" value="1"/>
</dbReference>
<dbReference type="SUPFAM" id="SSF54928">
    <property type="entry name" value="RNA-binding domain, RBD"/>
    <property type="match status" value="1"/>
</dbReference>
<protein>
    <recommendedName>
        <fullName evidence="4">RRM domain-containing protein</fullName>
    </recommendedName>
</protein>
<evidence type="ECO:0008006" key="4">
    <source>
        <dbReference type="Google" id="ProtNLM"/>
    </source>
</evidence>
<sequence>MVKKMVKKGVVAKAPKAEEAPKAGKQKPGKAKVEVKEEEEKDEESEVDEQEEEEEEDEDMDEDDEGEEESAEDDDEVDGDSALKVFIGNIPWSQAEEAELRKKFGKCGEIAKVELPFHCCPTLFFSTAVRLMFMVCVDVDKHRKCNPLKHPFINY</sequence>
<dbReference type="AlphaFoldDB" id="A0A813KRS3"/>
<dbReference type="InterPro" id="IPR035979">
    <property type="entry name" value="RBD_domain_sf"/>
</dbReference>
<gene>
    <name evidence="2" type="ORF">PGLA2088_LOCUS36484</name>
</gene>
<feature type="region of interest" description="Disordered" evidence="1">
    <location>
        <begin position="1"/>
        <end position="80"/>
    </location>
</feature>
<evidence type="ECO:0000313" key="3">
    <source>
        <dbReference type="Proteomes" id="UP000626109"/>
    </source>
</evidence>
<evidence type="ECO:0000313" key="2">
    <source>
        <dbReference type="EMBL" id="CAE8711460.1"/>
    </source>
</evidence>
<dbReference type="GO" id="GO:0003676">
    <property type="term" value="F:nucleic acid binding"/>
    <property type="evidence" value="ECO:0007669"/>
    <property type="project" value="InterPro"/>
</dbReference>
<reference evidence="2" key="1">
    <citation type="submission" date="2021-02" db="EMBL/GenBank/DDBJ databases">
        <authorList>
            <person name="Dougan E. K."/>
            <person name="Rhodes N."/>
            <person name="Thang M."/>
            <person name="Chan C."/>
        </authorList>
    </citation>
    <scope>NUCLEOTIDE SEQUENCE</scope>
</reference>
<comment type="caution">
    <text evidence="2">The sequence shown here is derived from an EMBL/GenBank/DDBJ whole genome shotgun (WGS) entry which is preliminary data.</text>
</comment>